<sequence>FQIQVYKRINIESILNFRFEDIPNIMESCCKTFSFENLEIIQGKHGLVTKESIYNQLLIEKNGGLCFKLNSLLYYFLLDYGFNVFMVAGTVVCGPTPNRAPGCHVAVVMIHDNKKYFLDIGFGVYTAIKPVLISDGENENDCIVSKSKNGLFRIIKEKNQSILHTGETKNYTHTLQFKKDNNYVIEKFREW</sequence>
<dbReference type="PANTHER" id="PTHR11786">
    <property type="entry name" value="N-HYDROXYARYLAMINE O-ACETYLTRANSFERASE"/>
    <property type="match status" value="1"/>
</dbReference>
<dbReference type="InterPro" id="IPR038765">
    <property type="entry name" value="Papain-like_cys_pep_sf"/>
</dbReference>
<dbReference type="KEGG" id="dpp:DICPUDRAFT_19832"/>
<dbReference type="Pfam" id="PF00797">
    <property type="entry name" value="Acetyltransf_2"/>
    <property type="match status" value="1"/>
</dbReference>
<evidence type="ECO:0000313" key="3">
    <source>
        <dbReference type="EMBL" id="EGC39837.1"/>
    </source>
</evidence>
<dbReference type="InterPro" id="IPR053710">
    <property type="entry name" value="Arylamine_NAT_domain_sf"/>
</dbReference>
<evidence type="ECO:0000313" key="4">
    <source>
        <dbReference type="Proteomes" id="UP000001064"/>
    </source>
</evidence>
<evidence type="ECO:0000256" key="2">
    <source>
        <dbReference type="RuleBase" id="RU003452"/>
    </source>
</evidence>
<dbReference type="InParanoid" id="F0Z858"/>
<dbReference type="OrthoDB" id="17550at2759"/>
<dbReference type="GeneID" id="10509529"/>
<feature type="non-terminal residue" evidence="3">
    <location>
        <position position="191"/>
    </location>
</feature>
<proteinExistence type="inferred from homology"/>
<dbReference type="STRING" id="5786.F0Z858"/>
<name>F0Z858_DICPU</name>
<dbReference type="SUPFAM" id="SSF54001">
    <property type="entry name" value="Cysteine proteinases"/>
    <property type="match status" value="1"/>
</dbReference>
<dbReference type="VEuPathDB" id="AmoebaDB:DICPUDRAFT_19832"/>
<dbReference type="InterPro" id="IPR001447">
    <property type="entry name" value="Arylamine_N-AcTrfase"/>
</dbReference>
<dbReference type="EMBL" id="GL870950">
    <property type="protein sequence ID" value="EGC39837.1"/>
    <property type="molecule type" value="Genomic_DNA"/>
</dbReference>
<organism evidence="3 4">
    <name type="scientific">Dictyostelium purpureum</name>
    <name type="common">Slime mold</name>
    <dbReference type="NCBI Taxonomy" id="5786"/>
    <lineage>
        <taxon>Eukaryota</taxon>
        <taxon>Amoebozoa</taxon>
        <taxon>Evosea</taxon>
        <taxon>Eumycetozoa</taxon>
        <taxon>Dictyostelia</taxon>
        <taxon>Dictyosteliales</taxon>
        <taxon>Dictyosteliaceae</taxon>
        <taxon>Dictyostelium</taxon>
    </lineage>
</organism>
<dbReference type="FunCoup" id="F0Z858">
    <property type="interactions" value="2"/>
</dbReference>
<dbReference type="PRINTS" id="PR01543">
    <property type="entry name" value="ANATRNSFRASE"/>
</dbReference>
<keyword evidence="4" id="KW-1185">Reference proteome</keyword>
<dbReference type="AlphaFoldDB" id="F0Z858"/>
<dbReference type="eggNOG" id="ENOG502RI6E">
    <property type="taxonomic scope" value="Eukaryota"/>
</dbReference>
<dbReference type="Proteomes" id="UP000001064">
    <property type="component" value="Unassembled WGS sequence"/>
</dbReference>
<keyword evidence="2" id="KW-0012">Acyltransferase</keyword>
<dbReference type="Gene3D" id="3.30.2140.20">
    <property type="match status" value="1"/>
</dbReference>
<reference evidence="4" key="1">
    <citation type="journal article" date="2011" name="Genome Biol.">
        <title>Comparative genomics of the social amoebae Dictyostelium discoideum and Dictyostelium purpureum.</title>
        <authorList>
            <consortium name="US DOE Joint Genome Institute (JGI-PGF)"/>
            <person name="Sucgang R."/>
            <person name="Kuo A."/>
            <person name="Tian X."/>
            <person name="Salerno W."/>
            <person name="Parikh A."/>
            <person name="Feasley C.L."/>
            <person name="Dalin E."/>
            <person name="Tu H."/>
            <person name="Huang E."/>
            <person name="Barry K."/>
            <person name="Lindquist E."/>
            <person name="Shapiro H."/>
            <person name="Bruce D."/>
            <person name="Schmutz J."/>
            <person name="Salamov A."/>
            <person name="Fey P."/>
            <person name="Gaudet P."/>
            <person name="Anjard C."/>
            <person name="Babu M.M."/>
            <person name="Basu S."/>
            <person name="Bushmanova Y."/>
            <person name="van der Wel H."/>
            <person name="Katoh-Kurasawa M."/>
            <person name="Dinh C."/>
            <person name="Coutinho P.M."/>
            <person name="Saito T."/>
            <person name="Elias M."/>
            <person name="Schaap P."/>
            <person name="Kay R.R."/>
            <person name="Henrissat B."/>
            <person name="Eichinger L."/>
            <person name="Rivero F."/>
            <person name="Putnam N.H."/>
            <person name="West C.M."/>
            <person name="Loomis W.F."/>
            <person name="Chisholm R.L."/>
            <person name="Shaulsky G."/>
            <person name="Strassmann J.E."/>
            <person name="Queller D.C."/>
            <person name="Kuspa A."/>
            <person name="Grigoriev I.V."/>
        </authorList>
    </citation>
    <scope>NUCLEOTIDE SEQUENCE [LARGE SCALE GENOMIC DNA]</scope>
    <source>
        <strain evidence="4">QSDP1</strain>
    </source>
</reference>
<accession>F0Z858</accession>
<keyword evidence="2" id="KW-0808">Transferase</keyword>
<protein>
    <submittedName>
        <fullName evidence="3">Uncharacterized protein</fullName>
    </submittedName>
</protein>
<evidence type="ECO:0000256" key="1">
    <source>
        <dbReference type="ARBA" id="ARBA00006547"/>
    </source>
</evidence>
<dbReference type="PANTHER" id="PTHR11786:SF9">
    <property type="entry name" value="ARYLAMINE N-ACETYLTRANSFERASE 1-RELATED"/>
    <property type="match status" value="1"/>
</dbReference>
<dbReference type="OMA" id="WCHAPRR"/>
<comment type="similarity">
    <text evidence="1 2">Belongs to the arylamine N-acetyltransferase family.</text>
</comment>
<gene>
    <name evidence="3" type="ORF">DICPUDRAFT_19832</name>
</gene>
<dbReference type="GO" id="GO:0016407">
    <property type="term" value="F:acetyltransferase activity"/>
    <property type="evidence" value="ECO:0007669"/>
    <property type="project" value="InterPro"/>
</dbReference>
<dbReference type="RefSeq" id="XP_003283588.1">
    <property type="nucleotide sequence ID" value="XM_003283540.1"/>
</dbReference>
<feature type="non-terminal residue" evidence="3">
    <location>
        <position position="1"/>
    </location>
</feature>